<dbReference type="EMBL" id="BPLQ01007280">
    <property type="protein sequence ID" value="GIY29156.1"/>
    <property type="molecule type" value="Genomic_DNA"/>
</dbReference>
<comment type="caution">
    <text evidence="2">The sequence shown here is derived from an EMBL/GenBank/DDBJ whole genome shotgun (WGS) entry which is preliminary data.</text>
</comment>
<accession>A0AAV4S967</accession>
<name>A0AAV4S967_9ARAC</name>
<organism evidence="2 3">
    <name type="scientific">Caerostris darwini</name>
    <dbReference type="NCBI Taxonomy" id="1538125"/>
    <lineage>
        <taxon>Eukaryota</taxon>
        <taxon>Metazoa</taxon>
        <taxon>Ecdysozoa</taxon>
        <taxon>Arthropoda</taxon>
        <taxon>Chelicerata</taxon>
        <taxon>Arachnida</taxon>
        <taxon>Araneae</taxon>
        <taxon>Araneomorphae</taxon>
        <taxon>Entelegynae</taxon>
        <taxon>Araneoidea</taxon>
        <taxon>Araneidae</taxon>
        <taxon>Caerostris</taxon>
    </lineage>
</organism>
<evidence type="ECO:0000313" key="3">
    <source>
        <dbReference type="Proteomes" id="UP001054837"/>
    </source>
</evidence>
<dbReference type="Proteomes" id="UP001054837">
    <property type="component" value="Unassembled WGS sequence"/>
</dbReference>
<sequence>MGIGKQRTITKSEKTQTKIFELQQLLTRGEGVDYYRSDADERSSKRGNSCTGSRSLPDMQMDLMPDQWLLKESLFSSSSPDLS</sequence>
<reference evidence="2 3" key="1">
    <citation type="submission" date="2021-06" db="EMBL/GenBank/DDBJ databases">
        <title>Caerostris darwini draft genome.</title>
        <authorList>
            <person name="Kono N."/>
            <person name="Arakawa K."/>
        </authorList>
    </citation>
    <scope>NUCLEOTIDE SEQUENCE [LARGE SCALE GENOMIC DNA]</scope>
</reference>
<evidence type="ECO:0000313" key="2">
    <source>
        <dbReference type="EMBL" id="GIY29156.1"/>
    </source>
</evidence>
<protein>
    <submittedName>
        <fullName evidence="2">Uncharacterized protein</fullName>
    </submittedName>
</protein>
<evidence type="ECO:0000256" key="1">
    <source>
        <dbReference type="SAM" id="MobiDB-lite"/>
    </source>
</evidence>
<proteinExistence type="predicted"/>
<dbReference type="AlphaFoldDB" id="A0AAV4S967"/>
<keyword evidence="3" id="KW-1185">Reference proteome</keyword>
<gene>
    <name evidence="2" type="ORF">CDAR_517211</name>
</gene>
<feature type="region of interest" description="Disordered" evidence="1">
    <location>
        <begin position="36"/>
        <end position="58"/>
    </location>
</feature>